<dbReference type="EMBL" id="JAENHP010000009">
    <property type="protein sequence ID" value="MBM2619127.1"/>
    <property type="molecule type" value="Genomic_DNA"/>
</dbReference>
<keyword evidence="1" id="KW-0472">Membrane</keyword>
<evidence type="ECO:0000313" key="3">
    <source>
        <dbReference type="EMBL" id="MBM2619127.1"/>
    </source>
</evidence>
<evidence type="ECO:0000259" key="2">
    <source>
        <dbReference type="Pfam" id="PF08044"/>
    </source>
</evidence>
<protein>
    <submittedName>
        <fullName evidence="3">DUF1707 domain-containing protein</fullName>
    </submittedName>
</protein>
<dbReference type="RefSeq" id="WP_203379131.1">
    <property type="nucleotide sequence ID" value="NZ_JAENHP010000009.1"/>
</dbReference>
<dbReference type="PANTHER" id="PTHR40763">
    <property type="entry name" value="MEMBRANE PROTEIN-RELATED"/>
    <property type="match status" value="1"/>
</dbReference>
<gene>
    <name evidence="3" type="ORF">JIG36_26585</name>
</gene>
<dbReference type="PANTHER" id="PTHR40763:SF4">
    <property type="entry name" value="DUF1707 DOMAIN-CONTAINING PROTEIN"/>
    <property type="match status" value="1"/>
</dbReference>
<dbReference type="Pfam" id="PF08044">
    <property type="entry name" value="DUF1707"/>
    <property type="match status" value="1"/>
</dbReference>
<comment type="caution">
    <text evidence="3">The sequence shown here is derived from an EMBL/GenBank/DDBJ whole genome shotgun (WGS) entry which is preliminary data.</text>
</comment>
<keyword evidence="4" id="KW-1185">Reference proteome</keyword>
<dbReference type="Proteomes" id="UP000632138">
    <property type="component" value="Unassembled WGS sequence"/>
</dbReference>
<feature type="domain" description="DUF1707" evidence="2">
    <location>
        <begin position="12"/>
        <end position="64"/>
    </location>
</feature>
<proteinExistence type="predicted"/>
<evidence type="ECO:0000256" key="1">
    <source>
        <dbReference type="SAM" id="Phobius"/>
    </source>
</evidence>
<sequence>MAKQVRADIETMRAADADRQKVADQLKTALDEGRLTLHEYDERVGLAYSSKTYQELLMLLTDLPRPGLSASEVRARHDAERRRAARRLPTAMLVLWTIWASLTVVNLVVFALVVAGANDDIYPWPVWMLVPGAALAAVTVGVQVIRHQQQH</sequence>
<keyword evidence="1" id="KW-1133">Transmembrane helix</keyword>
<accession>A0ABS2AH06</accession>
<feature type="transmembrane region" description="Helical" evidence="1">
    <location>
        <begin position="91"/>
        <end position="114"/>
    </location>
</feature>
<dbReference type="InterPro" id="IPR012551">
    <property type="entry name" value="DUF1707_SHOCT-like"/>
</dbReference>
<reference evidence="3 4" key="1">
    <citation type="submission" date="2021-01" db="EMBL/GenBank/DDBJ databases">
        <title>Actinoplanes sp. nov. LDG1-06 isolated from lichen.</title>
        <authorList>
            <person name="Saeng-In P."/>
            <person name="Phongsopitanun W."/>
            <person name="Kanchanasin P."/>
            <person name="Yuki M."/>
            <person name="Kudo T."/>
            <person name="Ohkuma M."/>
            <person name="Tanasupawat S."/>
        </authorList>
    </citation>
    <scope>NUCLEOTIDE SEQUENCE [LARGE SCALE GENOMIC DNA]</scope>
    <source>
        <strain evidence="3 4">LDG1-06</strain>
    </source>
</reference>
<name>A0ABS2AH06_9ACTN</name>
<keyword evidence="1" id="KW-0812">Transmembrane</keyword>
<feature type="transmembrane region" description="Helical" evidence="1">
    <location>
        <begin position="126"/>
        <end position="145"/>
    </location>
</feature>
<evidence type="ECO:0000313" key="4">
    <source>
        <dbReference type="Proteomes" id="UP000632138"/>
    </source>
</evidence>
<organism evidence="3 4">
    <name type="scientific">Paractinoplanes ovalisporus</name>
    <dbReference type="NCBI Taxonomy" id="2810368"/>
    <lineage>
        <taxon>Bacteria</taxon>
        <taxon>Bacillati</taxon>
        <taxon>Actinomycetota</taxon>
        <taxon>Actinomycetes</taxon>
        <taxon>Micromonosporales</taxon>
        <taxon>Micromonosporaceae</taxon>
        <taxon>Paractinoplanes</taxon>
    </lineage>
</organism>